<keyword evidence="2" id="KW-0819">tRNA processing</keyword>
<dbReference type="PANTHER" id="PTHR20882:SF14">
    <property type="entry name" value="CYTOPLASMIC TRNA 2-THIOLATION PROTEIN 2"/>
    <property type="match status" value="1"/>
</dbReference>
<accession>A0ABR4N962</accession>
<dbReference type="SUPFAM" id="SSF52402">
    <property type="entry name" value="Adenine nucleotide alpha hydrolases-like"/>
    <property type="match status" value="1"/>
</dbReference>
<comment type="caution">
    <text evidence="3">The sequence shown here is derived from an EMBL/GenBank/DDBJ whole genome shotgun (WGS) entry which is preliminary data.</text>
</comment>
<protein>
    <submittedName>
        <fullName evidence="3">Cytoplasmic tRNA 2-thiolation protein 2</fullName>
    </submittedName>
</protein>
<dbReference type="InterPro" id="IPR014729">
    <property type="entry name" value="Rossmann-like_a/b/a_fold"/>
</dbReference>
<dbReference type="Gene3D" id="3.40.50.620">
    <property type="entry name" value="HUPs"/>
    <property type="match status" value="1"/>
</dbReference>
<evidence type="ECO:0000256" key="2">
    <source>
        <dbReference type="ARBA" id="ARBA00022694"/>
    </source>
</evidence>
<keyword evidence="1" id="KW-0963">Cytoplasm</keyword>
<name>A0ABR4N962_9FUNG</name>
<dbReference type="PANTHER" id="PTHR20882">
    <property type="entry name" value="CYTOPLASMIC TRNA 2-THIOLATION PROTEIN 2"/>
    <property type="match status" value="1"/>
</dbReference>
<reference evidence="3 4" key="1">
    <citation type="submission" date="2023-09" db="EMBL/GenBank/DDBJ databases">
        <title>Pangenome analysis of Batrachochytrium dendrobatidis and related Chytrids.</title>
        <authorList>
            <person name="Yacoub M.N."/>
            <person name="Stajich J.E."/>
            <person name="James T.Y."/>
        </authorList>
    </citation>
    <scope>NUCLEOTIDE SEQUENCE [LARGE SCALE GENOMIC DNA]</scope>
    <source>
        <strain evidence="3 4">JEL0888</strain>
    </source>
</reference>
<evidence type="ECO:0000313" key="3">
    <source>
        <dbReference type="EMBL" id="KAL2916056.1"/>
    </source>
</evidence>
<dbReference type="Proteomes" id="UP001527925">
    <property type="component" value="Unassembled WGS sequence"/>
</dbReference>
<dbReference type="EMBL" id="JADGIZ020000019">
    <property type="protein sequence ID" value="KAL2916056.1"/>
    <property type="molecule type" value="Genomic_DNA"/>
</dbReference>
<organism evidence="3 4">
    <name type="scientific">Polyrhizophydium stewartii</name>
    <dbReference type="NCBI Taxonomy" id="2732419"/>
    <lineage>
        <taxon>Eukaryota</taxon>
        <taxon>Fungi</taxon>
        <taxon>Fungi incertae sedis</taxon>
        <taxon>Chytridiomycota</taxon>
        <taxon>Chytridiomycota incertae sedis</taxon>
        <taxon>Chytridiomycetes</taxon>
        <taxon>Rhizophydiales</taxon>
        <taxon>Rhizophydiales incertae sedis</taxon>
        <taxon>Polyrhizophydium</taxon>
    </lineage>
</organism>
<gene>
    <name evidence="3" type="primary">CTU2_1</name>
    <name evidence="3" type="ORF">HK105_204480</name>
</gene>
<evidence type="ECO:0000256" key="1">
    <source>
        <dbReference type="ARBA" id="ARBA00022490"/>
    </source>
</evidence>
<proteinExistence type="predicted"/>
<sequence length="272" mass="29059">MQCDPDPAPQPARREPTGRLLKPGLCNKCKAEKPVVVVKRAEFCRACFLSSVSHRFRANLSKTPLSEGSRTMLAFSGGPSSRAMLHAMADFAAPDAANPRKKIRFPDFCVCHVDQSAVLGNADSLPAVLRIAESYGRPVSVVPLESALDGAPLAAVDAASVAPLAAARSLAIRSLEDAQIDRRAALRHMFDGLGSASSREDMLRLMTLHVLLAEARRQKCTGLLLADNATLLAVRVIANTSKGRGLSLPADIGDTDWYPGKCLAAIVFSFII</sequence>
<evidence type="ECO:0000313" key="4">
    <source>
        <dbReference type="Proteomes" id="UP001527925"/>
    </source>
</evidence>
<keyword evidence="4" id="KW-1185">Reference proteome</keyword>
<dbReference type="InterPro" id="IPR019407">
    <property type="entry name" value="CTU2"/>
</dbReference>